<evidence type="ECO:0000259" key="9">
    <source>
        <dbReference type="PROSITE" id="PS50013"/>
    </source>
</evidence>
<evidence type="ECO:0000256" key="2">
    <source>
        <dbReference type="ARBA" id="ARBA00022499"/>
    </source>
</evidence>
<dbReference type="Proteomes" id="UP000308365">
    <property type="component" value="Unassembled WGS sequence"/>
</dbReference>
<dbReference type="GO" id="GO:0000792">
    <property type="term" value="C:heterochromatin"/>
    <property type="evidence" value="ECO:0007669"/>
    <property type="project" value="UniProtKB-ARBA"/>
</dbReference>
<organism evidence="10 11">
    <name type="scientific">Monodon monoceros</name>
    <name type="common">Narwhal</name>
    <name type="synonym">Ceratodon monodon</name>
    <dbReference type="NCBI Taxonomy" id="40151"/>
    <lineage>
        <taxon>Eukaryota</taxon>
        <taxon>Metazoa</taxon>
        <taxon>Chordata</taxon>
        <taxon>Craniata</taxon>
        <taxon>Vertebrata</taxon>
        <taxon>Euteleostomi</taxon>
        <taxon>Mammalia</taxon>
        <taxon>Eutheria</taxon>
        <taxon>Laurasiatheria</taxon>
        <taxon>Artiodactyla</taxon>
        <taxon>Whippomorpha</taxon>
        <taxon>Cetacea</taxon>
        <taxon>Odontoceti</taxon>
        <taxon>Monodontidae</taxon>
        <taxon>Monodon</taxon>
    </lineage>
</organism>
<name>A0A4U1EV26_MONMO</name>
<feature type="domain" description="Chromo" evidence="9">
    <location>
        <begin position="220"/>
        <end position="278"/>
    </location>
</feature>
<keyword evidence="3" id="KW-0597">Phosphoprotein</keyword>
<dbReference type="PRINTS" id="PR00504">
    <property type="entry name" value="CHROMODOMAIN"/>
</dbReference>
<feature type="compositionally biased region" description="Basic and acidic residues" evidence="7">
    <location>
        <begin position="177"/>
        <end position="214"/>
    </location>
</feature>
<sequence>MTYRLPKQTFRGVPRILMTPRNIGSPRDGGGGEKGISFLGLQTPLSLASYSFLADTPNSAYWIQFVYSMITLFLVVIKFTCRCVFPFPHLPVLQLPPTWASWRALWGKQNKKKVEEVLEEEEEEQVVEKVLDCQVVKGQVEHLLKWKGSSDEDSTWEPVENLDRPGLIAEFLQSQKTAHETDKSEGGKCKADSDVQGKGEESKPKKKEESEKPRGFARGLEPEQIIGTTGSSGELMFLMKWENSDEADLVPAKEANVKCPQVVISFYEERLTWHSYPSEDDDKKR</sequence>
<dbReference type="PROSITE" id="PS50013">
    <property type="entry name" value="CHROMO_2"/>
    <property type="match status" value="2"/>
</dbReference>
<dbReference type="InterPro" id="IPR008251">
    <property type="entry name" value="Chromo_shadow_dom"/>
</dbReference>
<dbReference type="SMART" id="SM00300">
    <property type="entry name" value="ChSh"/>
    <property type="match status" value="1"/>
</dbReference>
<dbReference type="SUPFAM" id="SSF54160">
    <property type="entry name" value="Chromo domain-like"/>
    <property type="match status" value="2"/>
</dbReference>
<reference evidence="11" key="1">
    <citation type="journal article" date="2019" name="IScience">
        <title>Narwhal Genome Reveals Long-Term Low Genetic Diversity despite Current Large Abundance Size.</title>
        <authorList>
            <person name="Westbury M.V."/>
            <person name="Petersen B."/>
            <person name="Garde E."/>
            <person name="Heide-Jorgensen M.P."/>
            <person name="Lorenzen E.D."/>
        </authorList>
    </citation>
    <scope>NUCLEOTIDE SEQUENCE [LARGE SCALE GENOMIC DNA]</scope>
</reference>
<dbReference type="Pfam" id="PF01393">
    <property type="entry name" value="Chromo_shadow"/>
    <property type="match status" value="1"/>
</dbReference>
<dbReference type="FunFam" id="2.40.50.40:FF:000009">
    <property type="entry name" value="chromobox protein homolog 1"/>
    <property type="match status" value="1"/>
</dbReference>
<comment type="subcellular location">
    <subcellularLocation>
        <location evidence="1">Nucleus</location>
    </subcellularLocation>
</comment>
<keyword evidence="8" id="KW-0812">Transmembrane</keyword>
<keyword evidence="2" id="KW-1017">Isopeptide bond</keyword>
<dbReference type="Pfam" id="PF00385">
    <property type="entry name" value="Chromo"/>
    <property type="match status" value="1"/>
</dbReference>
<gene>
    <name evidence="10" type="ORF">EI555_013047</name>
</gene>
<feature type="transmembrane region" description="Helical" evidence="8">
    <location>
        <begin position="61"/>
        <end position="81"/>
    </location>
</feature>
<dbReference type="SMART" id="SM00298">
    <property type="entry name" value="CHROMO"/>
    <property type="match status" value="2"/>
</dbReference>
<accession>A0A4U1EV26</accession>
<keyword evidence="5" id="KW-0832">Ubl conjugation</keyword>
<dbReference type="Gene3D" id="2.40.50.40">
    <property type="match status" value="2"/>
</dbReference>
<keyword evidence="4" id="KW-0677">Repeat</keyword>
<dbReference type="FunFam" id="2.40.50.40:FF:000007">
    <property type="entry name" value="Chromobox protein homolog 1"/>
    <property type="match status" value="1"/>
</dbReference>
<evidence type="ECO:0000313" key="11">
    <source>
        <dbReference type="Proteomes" id="UP000308365"/>
    </source>
</evidence>
<evidence type="ECO:0000256" key="6">
    <source>
        <dbReference type="ARBA" id="ARBA00023242"/>
    </source>
</evidence>
<protein>
    <recommendedName>
        <fullName evidence="9">Chromo domain-containing protein</fullName>
    </recommendedName>
</protein>
<dbReference type="AlphaFoldDB" id="A0A4U1EV26"/>
<keyword evidence="8" id="KW-0472">Membrane</keyword>
<feature type="region of interest" description="Disordered" evidence="7">
    <location>
        <begin position="176"/>
        <end position="229"/>
    </location>
</feature>
<dbReference type="EMBL" id="RWIC01000729">
    <property type="protein sequence ID" value="TKC40601.1"/>
    <property type="molecule type" value="Genomic_DNA"/>
</dbReference>
<proteinExistence type="predicted"/>
<evidence type="ECO:0000256" key="1">
    <source>
        <dbReference type="ARBA" id="ARBA00004123"/>
    </source>
</evidence>
<dbReference type="InterPro" id="IPR016197">
    <property type="entry name" value="Chromo-like_dom_sf"/>
</dbReference>
<evidence type="ECO:0000256" key="4">
    <source>
        <dbReference type="ARBA" id="ARBA00022737"/>
    </source>
</evidence>
<evidence type="ECO:0000256" key="7">
    <source>
        <dbReference type="SAM" id="MobiDB-lite"/>
    </source>
</evidence>
<evidence type="ECO:0000256" key="5">
    <source>
        <dbReference type="ARBA" id="ARBA00022843"/>
    </source>
</evidence>
<dbReference type="InterPro" id="IPR000953">
    <property type="entry name" value="Chromo/chromo_shadow_dom"/>
</dbReference>
<dbReference type="PANTHER" id="PTHR22812">
    <property type="entry name" value="CHROMOBOX PROTEIN"/>
    <property type="match status" value="1"/>
</dbReference>
<evidence type="ECO:0000256" key="3">
    <source>
        <dbReference type="ARBA" id="ARBA00022553"/>
    </source>
</evidence>
<dbReference type="InterPro" id="IPR023780">
    <property type="entry name" value="Chromo_domain"/>
</dbReference>
<dbReference type="GO" id="GO:0005634">
    <property type="term" value="C:nucleus"/>
    <property type="evidence" value="ECO:0007669"/>
    <property type="project" value="UniProtKB-SubCell"/>
</dbReference>
<keyword evidence="8" id="KW-1133">Transmembrane helix</keyword>
<dbReference type="InterPro" id="IPR017984">
    <property type="entry name" value="Chromo_dom_subgr"/>
</dbReference>
<comment type="caution">
    <text evidence="10">The sequence shown here is derived from an EMBL/GenBank/DDBJ whole genome shotgun (WGS) entry which is preliminary data.</text>
</comment>
<evidence type="ECO:0000313" key="10">
    <source>
        <dbReference type="EMBL" id="TKC40601.1"/>
    </source>
</evidence>
<dbReference type="CDD" id="cd18654">
    <property type="entry name" value="CSD_HP1beta_Cbx1"/>
    <property type="match status" value="1"/>
</dbReference>
<dbReference type="InterPro" id="IPR051219">
    <property type="entry name" value="Heterochromatin_chromo-domain"/>
</dbReference>
<evidence type="ECO:0000256" key="8">
    <source>
        <dbReference type="SAM" id="Phobius"/>
    </source>
</evidence>
<feature type="domain" description="Chromo" evidence="9">
    <location>
        <begin position="125"/>
        <end position="183"/>
    </location>
</feature>
<keyword evidence="6" id="KW-0539">Nucleus</keyword>